<accession>A0A3D8S0M8</accession>
<dbReference type="OrthoDB" id="48988at2759"/>
<dbReference type="AlphaFoldDB" id="A0A3D8S0M8"/>
<keyword evidence="4" id="KW-1185">Reference proteome</keyword>
<dbReference type="GO" id="GO:0005829">
    <property type="term" value="C:cytosol"/>
    <property type="evidence" value="ECO:0007669"/>
    <property type="project" value="UniProtKB-ARBA"/>
</dbReference>
<reference evidence="3 4" key="1">
    <citation type="journal article" date="2018" name="IMA Fungus">
        <title>IMA Genome-F 9: Draft genome sequence of Annulohypoxylon stygium, Aspergillus mulundensis, Berkeleyomyces basicola (syn. Thielaviopsis basicola), Ceratocystis smalleyi, two Cercospora beticola strains, Coleophoma cylindrospora, Fusarium fracticaudum, Phialophora cf. hyalina, and Morchella septimelata.</title>
        <authorList>
            <person name="Wingfield B.D."/>
            <person name="Bills G.F."/>
            <person name="Dong Y."/>
            <person name="Huang W."/>
            <person name="Nel W.J."/>
            <person name="Swalarsk-Parry B.S."/>
            <person name="Vaghefi N."/>
            <person name="Wilken P.M."/>
            <person name="An Z."/>
            <person name="de Beer Z.W."/>
            <person name="De Vos L."/>
            <person name="Chen L."/>
            <person name="Duong T.A."/>
            <person name="Gao Y."/>
            <person name="Hammerbacher A."/>
            <person name="Kikkert J.R."/>
            <person name="Li Y."/>
            <person name="Li H."/>
            <person name="Li K."/>
            <person name="Li Q."/>
            <person name="Liu X."/>
            <person name="Ma X."/>
            <person name="Naidoo K."/>
            <person name="Pethybridge S.J."/>
            <person name="Sun J."/>
            <person name="Steenkamp E.T."/>
            <person name="van der Nest M.A."/>
            <person name="van Wyk S."/>
            <person name="Wingfield M.J."/>
            <person name="Xiong C."/>
            <person name="Yue Q."/>
            <person name="Zhang X."/>
        </authorList>
    </citation>
    <scope>NUCLEOTIDE SEQUENCE [LARGE SCALE GENOMIC DNA]</scope>
    <source>
        <strain evidence="3 4">BP6252</strain>
    </source>
</reference>
<name>A0A3D8S0M8_9HELO</name>
<gene>
    <name evidence="3" type="ORF">BP6252_04282</name>
</gene>
<organism evidence="3 4">
    <name type="scientific">Coleophoma cylindrospora</name>
    <dbReference type="NCBI Taxonomy" id="1849047"/>
    <lineage>
        <taxon>Eukaryota</taxon>
        <taxon>Fungi</taxon>
        <taxon>Dikarya</taxon>
        <taxon>Ascomycota</taxon>
        <taxon>Pezizomycotina</taxon>
        <taxon>Leotiomycetes</taxon>
        <taxon>Helotiales</taxon>
        <taxon>Dermateaceae</taxon>
        <taxon>Coleophoma</taxon>
    </lineage>
</organism>
<dbReference type="GO" id="GO:0016491">
    <property type="term" value="F:oxidoreductase activity"/>
    <property type="evidence" value="ECO:0007669"/>
    <property type="project" value="UniProtKB-KW"/>
</dbReference>
<dbReference type="CDD" id="cd19079">
    <property type="entry name" value="AKR_EcYajO-like"/>
    <property type="match status" value="1"/>
</dbReference>
<dbReference type="InterPro" id="IPR036812">
    <property type="entry name" value="NAD(P)_OxRdtase_dom_sf"/>
</dbReference>
<protein>
    <recommendedName>
        <fullName evidence="2">NADP-dependent oxidoreductase domain-containing protein</fullName>
    </recommendedName>
</protein>
<dbReference type="EMBL" id="PDLM01000004">
    <property type="protein sequence ID" value="RDW79644.1"/>
    <property type="molecule type" value="Genomic_DNA"/>
</dbReference>
<dbReference type="Gene3D" id="3.20.20.100">
    <property type="entry name" value="NADP-dependent oxidoreductase domain"/>
    <property type="match status" value="1"/>
</dbReference>
<dbReference type="InterPro" id="IPR023210">
    <property type="entry name" value="NADP_OxRdtase_dom"/>
</dbReference>
<proteinExistence type="predicted"/>
<dbReference type="STRING" id="1849047.A0A3D8S0M8"/>
<dbReference type="FunFam" id="3.20.20.100:FF:000004">
    <property type="entry name" value="Oxidoreductase, aldo/keto reductase"/>
    <property type="match status" value="1"/>
</dbReference>
<dbReference type="Proteomes" id="UP000256645">
    <property type="component" value="Unassembled WGS sequence"/>
</dbReference>
<dbReference type="PANTHER" id="PTHR43364">
    <property type="entry name" value="NADH-SPECIFIC METHYLGLYOXAL REDUCTASE-RELATED"/>
    <property type="match status" value="1"/>
</dbReference>
<comment type="caution">
    <text evidence="3">The sequence shown here is derived from an EMBL/GenBank/DDBJ whole genome shotgun (WGS) entry which is preliminary data.</text>
</comment>
<evidence type="ECO:0000313" key="4">
    <source>
        <dbReference type="Proteomes" id="UP000256645"/>
    </source>
</evidence>
<dbReference type="PANTHER" id="PTHR43364:SF4">
    <property type="entry name" value="NAD(P)-LINKED OXIDOREDUCTASE SUPERFAMILY PROTEIN"/>
    <property type="match status" value="1"/>
</dbReference>
<evidence type="ECO:0000256" key="1">
    <source>
        <dbReference type="ARBA" id="ARBA00023002"/>
    </source>
</evidence>
<dbReference type="SUPFAM" id="SSF51430">
    <property type="entry name" value="NAD(P)-linked oxidoreductase"/>
    <property type="match status" value="1"/>
</dbReference>
<dbReference type="InterPro" id="IPR050523">
    <property type="entry name" value="AKR_Detox_Biosynth"/>
</dbReference>
<dbReference type="Pfam" id="PF00248">
    <property type="entry name" value="Aldo_ket_red"/>
    <property type="match status" value="1"/>
</dbReference>
<evidence type="ECO:0000313" key="3">
    <source>
        <dbReference type="EMBL" id="RDW79644.1"/>
    </source>
</evidence>
<keyword evidence="1" id="KW-0560">Oxidoreductase</keyword>
<sequence length="351" mass="39635">MKYVTLGDSGLKVSRICVGCMSFGDRRGRFSWCVEEEEAGHILEACYQAGINFFDTANGYSNGVSELILGRAIKKYCMRRENIVIATKLWAPVGYIKGDEFEDPLTKYPAPDLLDQNGYVNAYGLSRKHIFDSVDASLKRLDLDYIDLLQIHRFDPNTPVKETMKALHDIVESGKVRYIGASSMWAHQLLEMQYTARLHGWTEFISMQNLHNAVYREEEREMVPALAKFGMGMIPWSPLSMGYLARPYQEYTESERGQKMGGKFMGKDLSDADIKINQKIEEIARKRGTSMAVVALAWSLSKPYMTAPIVGMGKIERVEEACRAVEFELSGDEVQSIDVLYTPKEVVGISV</sequence>
<evidence type="ECO:0000259" key="2">
    <source>
        <dbReference type="Pfam" id="PF00248"/>
    </source>
</evidence>
<feature type="domain" description="NADP-dependent oxidoreductase" evidence="2">
    <location>
        <begin position="15"/>
        <end position="340"/>
    </location>
</feature>